<name>A0ABM8QN13_9BACT</name>
<dbReference type="EMBL" id="CAJNBJ010000001">
    <property type="protein sequence ID" value="CAE6706097.1"/>
    <property type="molecule type" value="Genomic_DNA"/>
</dbReference>
<organism evidence="1 2">
    <name type="scientific">Nitrospira defluvii</name>
    <dbReference type="NCBI Taxonomy" id="330214"/>
    <lineage>
        <taxon>Bacteria</taxon>
        <taxon>Pseudomonadati</taxon>
        <taxon>Nitrospirota</taxon>
        <taxon>Nitrospiria</taxon>
        <taxon>Nitrospirales</taxon>
        <taxon>Nitrospiraceae</taxon>
        <taxon>Nitrospira</taxon>
    </lineage>
</organism>
<keyword evidence="2" id="KW-1185">Reference proteome</keyword>
<accession>A0ABM8QN13</accession>
<proteinExistence type="predicted"/>
<evidence type="ECO:0000313" key="2">
    <source>
        <dbReference type="Proteomes" id="UP000675880"/>
    </source>
</evidence>
<protein>
    <submittedName>
        <fullName evidence="1">Uncharacterized protein</fullName>
    </submittedName>
</protein>
<comment type="caution">
    <text evidence="1">The sequence shown here is derived from an EMBL/GenBank/DDBJ whole genome shotgun (WGS) entry which is preliminary data.</text>
</comment>
<reference evidence="1 2" key="1">
    <citation type="submission" date="2021-02" db="EMBL/GenBank/DDBJ databases">
        <authorList>
            <person name="Han P."/>
        </authorList>
    </citation>
    <scope>NUCLEOTIDE SEQUENCE [LARGE SCALE GENOMIC DNA]</scope>
    <source>
        <strain evidence="1">Candidatus Nitrospira sp. ZN2</strain>
    </source>
</reference>
<evidence type="ECO:0000313" key="1">
    <source>
        <dbReference type="EMBL" id="CAE6706097.1"/>
    </source>
</evidence>
<sequence length="79" mass="8629">MGNRKGPAIVVVRWFHGNIATSFAINHLTTLILSKPCPSDGLHLAAEPHIRSLPFDQIHGMANVRNRGNGSFLSRTSIL</sequence>
<dbReference type="Proteomes" id="UP000675880">
    <property type="component" value="Unassembled WGS sequence"/>
</dbReference>
<gene>
    <name evidence="1" type="ORF">NSPZN2_10983</name>
</gene>